<dbReference type="PANTHER" id="PTHR43537:SF5">
    <property type="entry name" value="UXU OPERON TRANSCRIPTIONAL REGULATOR"/>
    <property type="match status" value="1"/>
</dbReference>
<evidence type="ECO:0000259" key="4">
    <source>
        <dbReference type="PROSITE" id="PS50949"/>
    </source>
</evidence>
<dbReference type="Proteomes" id="UP000319383">
    <property type="component" value="Chromosome"/>
</dbReference>
<evidence type="ECO:0000313" key="5">
    <source>
        <dbReference type="EMBL" id="QDU44286.1"/>
    </source>
</evidence>
<keyword evidence="1" id="KW-0805">Transcription regulation</keyword>
<name>A0A517ZP79_9PLAN</name>
<dbReference type="CDD" id="cd07377">
    <property type="entry name" value="WHTH_GntR"/>
    <property type="match status" value="1"/>
</dbReference>
<evidence type="ECO:0000256" key="3">
    <source>
        <dbReference type="ARBA" id="ARBA00023163"/>
    </source>
</evidence>
<keyword evidence="2" id="KW-0238">DNA-binding</keyword>
<dbReference type="PANTHER" id="PTHR43537">
    <property type="entry name" value="TRANSCRIPTIONAL REGULATOR, GNTR FAMILY"/>
    <property type="match status" value="1"/>
</dbReference>
<dbReference type="KEGG" id="sdyn:Mal52_27650"/>
<dbReference type="RefSeq" id="WP_145376669.1">
    <property type="nucleotide sequence ID" value="NZ_CAXBED010000328.1"/>
</dbReference>
<dbReference type="InterPro" id="IPR008920">
    <property type="entry name" value="TF_FadR/GntR_C"/>
</dbReference>
<dbReference type="GO" id="GO:0003677">
    <property type="term" value="F:DNA binding"/>
    <property type="evidence" value="ECO:0007669"/>
    <property type="project" value="UniProtKB-KW"/>
</dbReference>
<accession>A0A517ZP79</accession>
<gene>
    <name evidence="5" type="primary">lutR_2</name>
    <name evidence="5" type="ORF">Mal52_27650</name>
</gene>
<feature type="domain" description="HTH gntR-type" evidence="4">
    <location>
        <begin position="9"/>
        <end position="77"/>
    </location>
</feature>
<dbReference type="Gene3D" id="1.10.10.10">
    <property type="entry name" value="Winged helix-like DNA-binding domain superfamily/Winged helix DNA-binding domain"/>
    <property type="match status" value="1"/>
</dbReference>
<sequence length="233" mass="26017">MSTNVRIQETQSVDLADRLRERIQSSGLADGELFMTESELAEEYGVSRTVAREAVGRLAAIGLLEGRKSKGLVVRRPDPLRLLELGLPSLIDSQQDISELAMLRYVLEMGAVEPAVRNGTDEQVQRLSELAVEMEEAIRNGKRQQVPEIDIAFHSVLLEMTGSTLVAGMQRVLVRFFASSRDVVADKATARRVIWEHQELAAAVRDRDANQARAMLHLQARDWLKCQKPNEAS</sequence>
<evidence type="ECO:0000256" key="1">
    <source>
        <dbReference type="ARBA" id="ARBA00023015"/>
    </source>
</evidence>
<dbReference type="EMBL" id="CP036276">
    <property type="protein sequence ID" value="QDU44286.1"/>
    <property type="molecule type" value="Genomic_DNA"/>
</dbReference>
<dbReference type="SMART" id="SM00345">
    <property type="entry name" value="HTH_GNTR"/>
    <property type="match status" value="1"/>
</dbReference>
<dbReference type="SUPFAM" id="SSF48008">
    <property type="entry name" value="GntR ligand-binding domain-like"/>
    <property type="match status" value="1"/>
</dbReference>
<dbReference type="Pfam" id="PF00392">
    <property type="entry name" value="GntR"/>
    <property type="match status" value="1"/>
</dbReference>
<dbReference type="Pfam" id="PF07729">
    <property type="entry name" value="FCD"/>
    <property type="match status" value="1"/>
</dbReference>
<dbReference type="Gene3D" id="1.20.120.530">
    <property type="entry name" value="GntR ligand-binding domain-like"/>
    <property type="match status" value="1"/>
</dbReference>
<dbReference type="InterPro" id="IPR036388">
    <property type="entry name" value="WH-like_DNA-bd_sf"/>
</dbReference>
<dbReference type="InterPro" id="IPR000524">
    <property type="entry name" value="Tscrpt_reg_HTH_GntR"/>
</dbReference>
<proteinExistence type="predicted"/>
<dbReference type="PRINTS" id="PR00035">
    <property type="entry name" value="HTHGNTR"/>
</dbReference>
<evidence type="ECO:0000313" key="6">
    <source>
        <dbReference type="Proteomes" id="UP000319383"/>
    </source>
</evidence>
<keyword evidence="3" id="KW-0804">Transcription</keyword>
<dbReference type="SMART" id="SM00895">
    <property type="entry name" value="FCD"/>
    <property type="match status" value="1"/>
</dbReference>
<evidence type="ECO:0000256" key="2">
    <source>
        <dbReference type="ARBA" id="ARBA00023125"/>
    </source>
</evidence>
<keyword evidence="6" id="KW-1185">Reference proteome</keyword>
<protein>
    <submittedName>
        <fullName evidence="5">HTH-type transcriptional regulator LutR</fullName>
    </submittedName>
</protein>
<dbReference type="InterPro" id="IPR011711">
    <property type="entry name" value="GntR_C"/>
</dbReference>
<reference evidence="5 6" key="1">
    <citation type="submission" date="2019-02" db="EMBL/GenBank/DDBJ databases">
        <title>Deep-cultivation of Planctomycetes and their phenomic and genomic characterization uncovers novel biology.</title>
        <authorList>
            <person name="Wiegand S."/>
            <person name="Jogler M."/>
            <person name="Boedeker C."/>
            <person name="Pinto D."/>
            <person name="Vollmers J."/>
            <person name="Rivas-Marin E."/>
            <person name="Kohn T."/>
            <person name="Peeters S.H."/>
            <person name="Heuer A."/>
            <person name="Rast P."/>
            <person name="Oberbeckmann S."/>
            <person name="Bunk B."/>
            <person name="Jeske O."/>
            <person name="Meyerdierks A."/>
            <person name="Storesund J.E."/>
            <person name="Kallscheuer N."/>
            <person name="Luecker S."/>
            <person name="Lage O.M."/>
            <person name="Pohl T."/>
            <person name="Merkel B.J."/>
            <person name="Hornburger P."/>
            <person name="Mueller R.-W."/>
            <person name="Bruemmer F."/>
            <person name="Labrenz M."/>
            <person name="Spormann A.M."/>
            <person name="Op den Camp H."/>
            <person name="Overmann J."/>
            <person name="Amann R."/>
            <person name="Jetten M.S.M."/>
            <person name="Mascher T."/>
            <person name="Medema M.H."/>
            <person name="Devos D.P."/>
            <person name="Kaster A.-K."/>
            <person name="Ovreas L."/>
            <person name="Rohde M."/>
            <person name="Galperin M.Y."/>
            <person name="Jogler C."/>
        </authorList>
    </citation>
    <scope>NUCLEOTIDE SEQUENCE [LARGE SCALE GENOMIC DNA]</scope>
    <source>
        <strain evidence="5 6">Mal52</strain>
    </source>
</reference>
<dbReference type="SUPFAM" id="SSF46785">
    <property type="entry name" value="Winged helix' DNA-binding domain"/>
    <property type="match status" value="1"/>
</dbReference>
<organism evidence="5 6">
    <name type="scientific">Symmachiella dynata</name>
    <dbReference type="NCBI Taxonomy" id="2527995"/>
    <lineage>
        <taxon>Bacteria</taxon>
        <taxon>Pseudomonadati</taxon>
        <taxon>Planctomycetota</taxon>
        <taxon>Planctomycetia</taxon>
        <taxon>Planctomycetales</taxon>
        <taxon>Planctomycetaceae</taxon>
        <taxon>Symmachiella</taxon>
    </lineage>
</organism>
<dbReference type="AlphaFoldDB" id="A0A517ZP79"/>
<dbReference type="PROSITE" id="PS50949">
    <property type="entry name" value="HTH_GNTR"/>
    <property type="match status" value="1"/>
</dbReference>
<dbReference type="GO" id="GO:0003700">
    <property type="term" value="F:DNA-binding transcription factor activity"/>
    <property type="evidence" value="ECO:0007669"/>
    <property type="project" value="InterPro"/>
</dbReference>
<dbReference type="InterPro" id="IPR036390">
    <property type="entry name" value="WH_DNA-bd_sf"/>
</dbReference>